<dbReference type="InterPro" id="IPR000390">
    <property type="entry name" value="Small_drug/metabolite_transptr"/>
</dbReference>
<proteinExistence type="inferred from homology"/>
<dbReference type="EMBL" id="JACHNU010000002">
    <property type="protein sequence ID" value="MBB4662276.1"/>
    <property type="molecule type" value="Genomic_DNA"/>
</dbReference>
<dbReference type="AlphaFoldDB" id="A0A840IBR9"/>
<dbReference type="GO" id="GO:0005886">
    <property type="term" value="C:plasma membrane"/>
    <property type="evidence" value="ECO:0007669"/>
    <property type="project" value="UniProtKB-SubCell"/>
</dbReference>
<evidence type="ECO:0000256" key="5">
    <source>
        <dbReference type="ARBA" id="ARBA00022989"/>
    </source>
</evidence>
<feature type="transmembrane region" description="Helical" evidence="8">
    <location>
        <begin position="84"/>
        <end position="103"/>
    </location>
</feature>
<evidence type="ECO:0000256" key="7">
    <source>
        <dbReference type="RuleBase" id="RU003942"/>
    </source>
</evidence>
<dbReference type="PANTHER" id="PTHR30561:SF1">
    <property type="entry name" value="MULTIDRUG TRANSPORTER EMRE"/>
    <property type="match status" value="1"/>
</dbReference>
<dbReference type="Proteomes" id="UP000585272">
    <property type="component" value="Unassembled WGS sequence"/>
</dbReference>
<name>A0A840IBR9_9ACTN</name>
<evidence type="ECO:0000256" key="8">
    <source>
        <dbReference type="SAM" id="Phobius"/>
    </source>
</evidence>
<keyword evidence="6 8" id="KW-0472">Membrane</keyword>
<keyword evidence="2" id="KW-0813">Transport</keyword>
<dbReference type="SUPFAM" id="SSF103481">
    <property type="entry name" value="Multidrug resistance efflux transporter EmrE"/>
    <property type="match status" value="1"/>
</dbReference>
<evidence type="ECO:0000313" key="9">
    <source>
        <dbReference type="EMBL" id="MBB4662276.1"/>
    </source>
</evidence>
<gene>
    <name evidence="9" type="ORF">BDZ31_001862</name>
</gene>
<accession>A0A840IBR9</accession>
<feature type="transmembrane region" description="Helical" evidence="8">
    <location>
        <begin position="30"/>
        <end position="50"/>
    </location>
</feature>
<dbReference type="PANTHER" id="PTHR30561">
    <property type="entry name" value="SMR FAMILY PROTON-DEPENDENT DRUG EFFLUX TRANSPORTER SUGE"/>
    <property type="match status" value="1"/>
</dbReference>
<comment type="similarity">
    <text evidence="7">Belongs to the drug/metabolite transporter (DMT) superfamily. Small multidrug resistance (SMR) (TC 2.A.7.1) family.</text>
</comment>
<evidence type="ECO:0000256" key="3">
    <source>
        <dbReference type="ARBA" id="ARBA00022475"/>
    </source>
</evidence>
<dbReference type="Pfam" id="PF00893">
    <property type="entry name" value="Multi_Drug_Res"/>
    <property type="match status" value="1"/>
</dbReference>
<reference evidence="9 10" key="1">
    <citation type="submission" date="2020-08" db="EMBL/GenBank/DDBJ databases">
        <title>Genomic Encyclopedia of Archaeal and Bacterial Type Strains, Phase II (KMG-II): from individual species to whole genera.</title>
        <authorList>
            <person name="Goeker M."/>
        </authorList>
    </citation>
    <scope>NUCLEOTIDE SEQUENCE [LARGE SCALE GENOMIC DNA]</scope>
    <source>
        <strain evidence="9 10">DSM 23288</strain>
    </source>
</reference>
<comment type="subcellular location">
    <subcellularLocation>
        <location evidence="1 7">Cell membrane</location>
        <topology evidence="1 7">Multi-pass membrane protein</topology>
    </subcellularLocation>
</comment>
<evidence type="ECO:0000256" key="1">
    <source>
        <dbReference type="ARBA" id="ARBA00004651"/>
    </source>
</evidence>
<dbReference type="FunFam" id="1.10.3730.20:FF:000001">
    <property type="entry name" value="Quaternary ammonium compound resistance transporter SugE"/>
    <property type="match status" value="1"/>
</dbReference>
<keyword evidence="5 8" id="KW-1133">Transmembrane helix</keyword>
<comment type="caution">
    <text evidence="9">The sequence shown here is derived from an EMBL/GenBank/DDBJ whole genome shotgun (WGS) entry which is preliminary data.</text>
</comment>
<organism evidence="9 10">
    <name type="scientific">Conexibacter arvalis</name>
    <dbReference type="NCBI Taxonomy" id="912552"/>
    <lineage>
        <taxon>Bacteria</taxon>
        <taxon>Bacillati</taxon>
        <taxon>Actinomycetota</taxon>
        <taxon>Thermoleophilia</taxon>
        <taxon>Solirubrobacterales</taxon>
        <taxon>Conexibacteraceae</taxon>
        <taxon>Conexibacter</taxon>
    </lineage>
</organism>
<evidence type="ECO:0000256" key="2">
    <source>
        <dbReference type="ARBA" id="ARBA00022448"/>
    </source>
</evidence>
<evidence type="ECO:0000313" key="10">
    <source>
        <dbReference type="Proteomes" id="UP000585272"/>
    </source>
</evidence>
<keyword evidence="4 7" id="KW-0812">Transmembrane</keyword>
<sequence length="106" mass="10586">MPYLLLAIAIAAEIAATSLMKETDGFTRPLPTVACLLGYGIAFALLAQAIKSMPVGVAYAMWAGIGTAAIAAVGAMFLGEPLTAAKVGGIVLVIAGVVMLNLGGAH</sequence>
<dbReference type="InterPro" id="IPR037185">
    <property type="entry name" value="EmrE-like"/>
</dbReference>
<dbReference type="RefSeq" id="WP_183341349.1">
    <property type="nucleotide sequence ID" value="NZ_JACHNU010000002.1"/>
</dbReference>
<evidence type="ECO:0000256" key="4">
    <source>
        <dbReference type="ARBA" id="ARBA00022692"/>
    </source>
</evidence>
<dbReference type="InterPro" id="IPR045324">
    <property type="entry name" value="Small_multidrug_res"/>
</dbReference>
<keyword evidence="10" id="KW-1185">Reference proteome</keyword>
<evidence type="ECO:0000256" key="6">
    <source>
        <dbReference type="ARBA" id="ARBA00023136"/>
    </source>
</evidence>
<feature type="transmembrane region" description="Helical" evidence="8">
    <location>
        <begin position="57"/>
        <end position="78"/>
    </location>
</feature>
<dbReference type="Gene3D" id="1.10.3730.20">
    <property type="match status" value="1"/>
</dbReference>
<dbReference type="GO" id="GO:0022857">
    <property type="term" value="F:transmembrane transporter activity"/>
    <property type="evidence" value="ECO:0007669"/>
    <property type="project" value="InterPro"/>
</dbReference>
<keyword evidence="3" id="KW-1003">Cell membrane</keyword>
<protein>
    <submittedName>
        <fullName evidence="9">Small multidrug resistance pump</fullName>
    </submittedName>
</protein>